<evidence type="ECO:0000313" key="1">
    <source>
        <dbReference type="EMBL" id="QJH94721.1"/>
    </source>
</evidence>
<accession>A0A6M3XAI0</accession>
<protein>
    <submittedName>
        <fullName evidence="1">Uncharacterized protein</fullName>
    </submittedName>
</protein>
<dbReference type="EMBL" id="MT144604">
    <property type="protein sequence ID" value="QJH94721.1"/>
    <property type="molecule type" value="Genomic_DNA"/>
</dbReference>
<organism evidence="1">
    <name type="scientific">viral metagenome</name>
    <dbReference type="NCBI Taxonomy" id="1070528"/>
    <lineage>
        <taxon>unclassified sequences</taxon>
        <taxon>metagenomes</taxon>
        <taxon>organismal metagenomes</taxon>
    </lineage>
</organism>
<gene>
    <name evidence="1" type="ORF">TM448B00292_0058</name>
</gene>
<dbReference type="AlphaFoldDB" id="A0A6M3XAI0"/>
<sequence length="117" mass="13354">MDRYRVFSNADKDGQRRWYHACVQRKIPYIQVLNRSKLAKVEWDYITLPSDLDNAVFDREDEISSALQDIYKSAAGPKRSYYGSAVVGYMDNMAIESAEPAAAKIAGLFERILSQPK</sequence>
<proteinExistence type="predicted"/>
<reference evidence="1" key="1">
    <citation type="submission" date="2020-03" db="EMBL/GenBank/DDBJ databases">
        <title>The deep terrestrial virosphere.</title>
        <authorList>
            <person name="Holmfeldt K."/>
            <person name="Nilsson E."/>
            <person name="Simone D."/>
            <person name="Lopez-Fernandez M."/>
            <person name="Wu X."/>
            <person name="de Brujin I."/>
            <person name="Lundin D."/>
            <person name="Andersson A."/>
            <person name="Bertilsson S."/>
            <person name="Dopson M."/>
        </authorList>
    </citation>
    <scope>NUCLEOTIDE SEQUENCE</scope>
    <source>
        <strain evidence="1">TM448B00292</strain>
    </source>
</reference>
<name>A0A6M3XAI0_9ZZZZ</name>